<keyword evidence="1" id="KW-0472">Membrane</keyword>
<dbReference type="Proteomes" id="UP001652628">
    <property type="component" value="Chromosome 2R"/>
</dbReference>
<feature type="transmembrane region" description="Helical" evidence="1">
    <location>
        <begin position="62"/>
        <end position="86"/>
    </location>
</feature>
<evidence type="ECO:0000313" key="3">
    <source>
        <dbReference type="RefSeq" id="XP_070851022.1"/>
    </source>
</evidence>
<feature type="transmembrane region" description="Helical" evidence="1">
    <location>
        <begin position="118"/>
        <end position="142"/>
    </location>
</feature>
<keyword evidence="1" id="KW-1133">Transmembrane helix</keyword>
<sequence length="157" mass="17448">MGIPVMKRCCCLELKWGALIAALGDWALTGAVVGMTSCKSYFLTYLLKTCPKPLFTDLRLIIWYVAILIHVAHIVGCILVVVSVFVPNKKFAMVYLITGIFRILFDIAFLIYCCVLLFNALVVAIIVTIIGILVAIYCWYVIFSWFKKLGGSAPGDI</sequence>
<keyword evidence="1" id="KW-0812">Transmembrane</keyword>
<keyword evidence="2" id="KW-1185">Reference proteome</keyword>
<dbReference type="RefSeq" id="XP_070851023.1">
    <property type="nucleotide sequence ID" value="XM_070994922.1"/>
</dbReference>
<evidence type="ECO:0000313" key="4">
    <source>
        <dbReference type="RefSeq" id="XP_070851023.1"/>
    </source>
</evidence>
<name>A0ABM4TM37_DROSZ</name>
<protein>
    <submittedName>
        <fullName evidence="3 4">Uncharacterized protein</fullName>
    </submittedName>
</protein>
<evidence type="ECO:0000313" key="2">
    <source>
        <dbReference type="Proteomes" id="UP001652628"/>
    </source>
</evidence>
<accession>A0ABM4TM37</accession>
<dbReference type="RefSeq" id="XP_070851022.1">
    <property type="nucleotide sequence ID" value="XM_070994921.1"/>
</dbReference>
<dbReference type="GeneID" id="108019909"/>
<feature type="transmembrane region" description="Helical" evidence="1">
    <location>
        <begin position="93"/>
        <end position="112"/>
    </location>
</feature>
<gene>
    <name evidence="3 4" type="primary">LOC108019909</name>
</gene>
<reference evidence="3 4" key="1">
    <citation type="submission" date="2025-05" db="UniProtKB">
        <authorList>
            <consortium name="RefSeq"/>
        </authorList>
    </citation>
    <scope>IDENTIFICATION</scope>
</reference>
<organism evidence="2 4">
    <name type="scientific">Drosophila suzukii</name>
    <name type="common">Spotted-wing drosophila fruit fly</name>
    <dbReference type="NCBI Taxonomy" id="28584"/>
    <lineage>
        <taxon>Eukaryota</taxon>
        <taxon>Metazoa</taxon>
        <taxon>Ecdysozoa</taxon>
        <taxon>Arthropoda</taxon>
        <taxon>Hexapoda</taxon>
        <taxon>Insecta</taxon>
        <taxon>Pterygota</taxon>
        <taxon>Neoptera</taxon>
        <taxon>Endopterygota</taxon>
        <taxon>Diptera</taxon>
        <taxon>Brachycera</taxon>
        <taxon>Muscomorpha</taxon>
        <taxon>Ephydroidea</taxon>
        <taxon>Drosophilidae</taxon>
        <taxon>Drosophila</taxon>
        <taxon>Sophophora</taxon>
    </lineage>
</organism>
<evidence type="ECO:0000256" key="1">
    <source>
        <dbReference type="SAM" id="Phobius"/>
    </source>
</evidence>
<proteinExistence type="predicted"/>